<comment type="similarity">
    <text evidence="3">Belongs to the Hfq family.</text>
</comment>
<comment type="function">
    <text evidence="3">RNA chaperone that binds small regulatory RNA (sRNAs) and mRNAs to facilitate mRNA translational regulation in response to envelope stress, environmental stress and changes in metabolite concentrations. Also binds with high specificity to tRNAs.</text>
</comment>
<dbReference type="NCBIfam" id="NF001602">
    <property type="entry name" value="PRK00395.1"/>
    <property type="match status" value="1"/>
</dbReference>
<dbReference type="InterPro" id="IPR047575">
    <property type="entry name" value="Sm"/>
</dbReference>
<dbReference type="RefSeq" id="WP_089611319.1">
    <property type="nucleotide sequence ID" value="NZ_CP022121.1"/>
</dbReference>
<evidence type="ECO:0000256" key="3">
    <source>
        <dbReference type="HAMAP-Rule" id="MF_00436"/>
    </source>
</evidence>
<dbReference type="EMBL" id="JANPWE010000004">
    <property type="protein sequence ID" value="MCR6545941.1"/>
    <property type="molecule type" value="Genomic_DNA"/>
</dbReference>
<protein>
    <recommendedName>
        <fullName evidence="3">RNA-binding protein Hfq</fullName>
    </recommendedName>
</protein>
<reference evidence="5 6" key="1">
    <citation type="submission" date="2022-08" db="EMBL/GenBank/DDBJ databases">
        <title>Proteogenomics of the novel Dehalobacterium formicoaceticum strain EZ94 highlights a key role of methyltransferases during anaerobic dichloromethane degradation.</title>
        <authorList>
            <person name="Wasmund K."/>
        </authorList>
    </citation>
    <scope>NUCLEOTIDE SEQUENCE [LARGE SCALE GENOMIC DNA]</scope>
    <source>
        <strain evidence="5 6">EZ94</strain>
    </source>
</reference>
<dbReference type="InterPro" id="IPR005001">
    <property type="entry name" value="Hfq"/>
</dbReference>
<dbReference type="Proteomes" id="UP001524944">
    <property type="component" value="Unassembled WGS sequence"/>
</dbReference>
<dbReference type="PANTHER" id="PTHR34772:SF1">
    <property type="entry name" value="RNA-BINDING PROTEIN HFQ"/>
    <property type="match status" value="1"/>
</dbReference>
<comment type="caution">
    <text evidence="5">The sequence shown here is derived from an EMBL/GenBank/DDBJ whole genome shotgun (WGS) entry which is preliminary data.</text>
</comment>
<evidence type="ECO:0000313" key="6">
    <source>
        <dbReference type="Proteomes" id="UP001524944"/>
    </source>
</evidence>
<sequence length="78" mass="9005">MTKSNFNLQDFFLNQVRKDNTGVTIFLVNGFQIKGFVRGFDSFTVVMDVDGKQQMVYKHAISTIMPNRPVNLMMEKPE</sequence>
<comment type="subunit">
    <text evidence="3">Homohexamer.</text>
</comment>
<organism evidence="5 6">
    <name type="scientific">Dehalobacterium formicoaceticum</name>
    <dbReference type="NCBI Taxonomy" id="51515"/>
    <lineage>
        <taxon>Bacteria</taxon>
        <taxon>Bacillati</taxon>
        <taxon>Bacillota</taxon>
        <taxon>Clostridia</taxon>
        <taxon>Eubacteriales</taxon>
        <taxon>Peptococcaceae</taxon>
        <taxon>Dehalobacterium</taxon>
    </lineage>
</organism>
<evidence type="ECO:0000256" key="2">
    <source>
        <dbReference type="ARBA" id="ARBA00023016"/>
    </source>
</evidence>
<dbReference type="PROSITE" id="PS52002">
    <property type="entry name" value="SM"/>
    <property type="match status" value="1"/>
</dbReference>
<evidence type="ECO:0000256" key="1">
    <source>
        <dbReference type="ARBA" id="ARBA00022884"/>
    </source>
</evidence>
<dbReference type="HAMAP" id="MF_00436">
    <property type="entry name" value="Hfq"/>
    <property type="match status" value="1"/>
</dbReference>
<accession>A0ABT1Y645</accession>
<dbReference type="Gene3D" id="2.30.30.100">
    <property type="match status" value="1"/>
</dbReference>
<keyword evidence="2 3" id="KW-0346">Stress response</keyword>
<dbReference type="SUPFAM" id="SSF50182">
    <property type="entry name" value="Sm-like ribonucleoproteins"/>
    <property type="match status" value="1"/>
</dbReference>
<keyword evidence="6" id="KW-1185">Reference proteome</keyword>
<dbReference type="PANTHER" id="PTHR34772">
    <property type="entry name" value="RNA-BINDING PROTEIN HFQ"/>
    <property type="match status" value="1"/>
</dbReference>
<dbReference type="InterPro" id="IPR010920">
    <property type="entry name" value="LSM_dom_sf"/>
</dbReference>
<gene>
    <name evidence="3 5" type="primary">hfq</name>
    <name evidence="5" type="ORF">NVS47_10525</name>
</gene>
<feature type="domain" description="Sm" evidence="4">
    <location>
        <begin position="10"/>
        <end position="70"/>
    </location>
</feature>
<keyword evidence="1 3" id="KW-0694">RNA-binding</keyword>
<name>A0ABT1Y645_9FIRM</name>
<dbReference type="NCBIfam" id="TIGR02383">
    <property type="entry name" value="Hfq"/>
    <property type="match status" value="1"/>
</dbReference>
<dbReference type="Pfam" id="PF17209">
    <property type="entry name" value="Hfq"/>
    <property type="match status" value="1"/>
</dbReference>
<dbReference type="CDD" id="cd01716">
    <property type="entry name" value="Hfq"/>
    <property type="match status" value="1"/>
</dbReference>
<evidence type="ECO:0000313" key="5">
    <source>
        <dbReference type="EMBL" id="MCR6545941.1"/>
    </source>
</evidence>
<proteinExistence type="inferred from homology"/>
<evidence type="ECO:0000259" key="4">
    <source>
        <dbReference type="PROSITE" id="PS52002"/>
    </source>
</evidence>